<dbReference type="GO" id="GO:0005524">
    <property type="term" value="F:ATP binding"/>
    <property type="evidence" value="ECO:0007669"/>
    <property type="project" value="InterPro"/>
</dbReference>
<dbReference type="Pfam" id="PF00004">
    <property type="entry name" value="AAA"/>
    <property type="match status" value="1"/>
</dbReference>
<dbReference type="OrthoDB" id="10042665at2759"/>
<dbReference type="Pfam" id="PF23232">
    <property type="entry name" value="AAA_lid_13"/>
    <property type="match status" value="1"/>
</dbReference>
<dbReference type="EMBL" id="DS572731">
    <property type="protein sequence ID" value="EGY20738.1"/>
    <property type="molecule type" value="Genomic_DNA"/>
</dbReference>
<dbReference type="KEGG" id="vda:VDAG_10298"/>
<proteinExistence type="predicted"/>
<accession>G2XJN5</accession>
<sequence length="859" mass="96927">MDSNKDNSKAEANASAHADKSTDDVEEDSDSGDSRSVMSDRSSDGEGQSTLFISSTISRDDTLSKSSKKRDLLSKIGSRFEKEGVLQGLNKPDEIQLNLPPPPKLMGPGQAMRVHPIQGPLSRPPPFPRQPVQPNRRFSAARPKALNDAKWRQSLMKKRGPVPGVNTASQSPERSRRKSGDEGEAESVSTARKSSDGSTSKGEASNTLGLADSLTQVMEKHLDLDVMDQSRETSQFIAYLLDTIELLQRQLNYARAPEPDPTPASHGLHGNSDSQREPPPRVHNLHQIHCSHNLHPHDTFTYEDEPKTMTDANTGFTMLAGKIKVSNMEAFLSKHPDVCFIVFKEYDCTPFQSASSTQAPRRHRALKQVAEFPSGPGKSSGSESDYQRMEAPYLFLFHHRQKLESLAESSLAYRSVLMPLLSFIEDNYGQEDKEADELLKDGCITAEHITKLFKPNHVVISRRAGGTLEACVLDSYAEVEKDRVDFGGWSWQYDGNELFRKSWTGKMNRVAEGRTPIVDLPIHPIKFARAADIEALETRGRQFWDMRDQVYKCYTGWDKSRSYYYVTQSATNVFVSVVNLNVENFFPVNWNKKAFERLVLDPKTKEMIYALVDVQSSAEKMDDIIKGKGNGLIVLLHGSPGTGKTLTAESVAEIAEKPLYRVTCGDIGTDAKEVEDYLQTVSHLGKIWDCESVLLLDEADVFLEERTMADLQRNSLVTVFLRVLEYYEGILMLTSNRVGTFDEAFKSRIQVAIHYDNLSKKARKAIWRNFFDMIEDSPQEDVNMPELERRLDELAAEEMNGRQIRNALRTARQLAKHRNERLDWPHLSQVIKTSGAFNKYLKAVRGHSDDQWAREEMIR</sequence>
<feature type="compositionally biased region" description="Polar residues" evidence="1">
    <location>
        <begin position="187"/>
        <end position="207"/>
    </location>
</feature>
<feature type="compositionally biased region" description="Pro residues" evidence="1">
    <location>
        <begin position="122"/>
        <end position="131"/>
    </location>
</feature>
<dbReference type="AlphaFoldDB" id="G2XJN5"/>
<dbReference type="InterPro" id="IPR056599">
    <property type="entry name" value="AAA_lid_fung"/>
</dbReference>
<evidence type="ECO:0000259" key="2">
    <source>
        <dbReference type="SMART" id="SM00382"/>
    </source>
</evidence>
<dbReference type="GO" id="GO:0016887">
    <property type="term" value="F:ATP hydrolysis activity"/>
    <property type="evidence" value="ECO:0007669"/>
    <property type="project" value="InterPro"/>
</dbReference>
<dbReference type="eggNOG" id="KOG0742">
    <property type="taxonomic scope" value="Eukaryota"/>
</dbReference>
<dbReference type="HOGENOM" id="CLU_004471_4_7_1"/>
<feature type="region of interest" description="Disordered" evidence="1">
    <location>
        <begin position="255"/>
        <end position="283"/>
    </location>
</feature>
<dbReference type="InterPro" id="IPR003593">
    <property type="entry name" value="AAA+_ATPase"/>
</dbReference>
<dbReference type="Proteomes" id="UP000001611">
    <property type="component" value="Unassembled WGS sequence"/>
</dbReference>
<dbReference type="SMART" id="SM00382">
    <property type="entry name" value="AAA"/>
    <property type="match status" value="1"/>
</dbReference>
<evidence type="ECO:0000313" key="3">
    <source>
        <dbReference type="EMBL" id="EGY20738.1"/>
    </source>
</evidence>
<organism evidence="3 4">
    <name type="scientific">Verticillium dahliae (strain VdLs.17 / ATCC MYA-4575 / FGSC 10137)</name>
    <name type="common">Verticillium wilt</name>
    <dbReference type="NCBI Taxonomy" id="498257"/>
    <lineage>
        <taxon>Eukaryota</taxon>
        <taxon>Fungi</taxon>
        <taxon>Dikarya</taxon>
        <taxon>Ascomycota</taxon>
        <taxon>Pezizomycotina</taxon>
        <taxon>Sordariomycetes</taxon>
        <taxon>Hypocreomycetidae</taxon>
        <taxon>Glomerellales</taxon>
        <taxon>Plectosphaerellaceae</taxon>
        <taxon>Verticillium</taxon>
    </lineage>
</organism>
<reference evidence="3 4" key="1">
    <citation type="submission" date="2008-03" db="EMBL/GenBank/DDBJ databases">
        <title>The Genome Sequence of Verticillium dahliae VdLs.17.</title>
        <authorList>
            <consortium name="The Broad Institute Genome Sequencing Platform"/>
            <person name="Ma L.-J.J."/>
            <person name="Klosterman S.J."/>
            <person name="Subbarao K."/>
            <person name="Dobinson K."/>
            <person name="Veronese P."/>
            <person name="Kang S."/>
            <person name="Gold S.E."/>
            <person name="Young S."/>
            <person name="Jaffe D."/>
            <person name="Gnerre S."/>
            <person name="Berlin A."/>
            <person name="Heiman D."/>
            <person name="Hepburn T."/>
            <person name="Sykes S."/>
            <person name="Alvarado L."/>
            <person name="Kodira C.D."/>
            <person name="Lander E."/>
            <person name="Galagan J."/>
            <person name="Nusbaum C."/>
            <person name="Birren B."/>
        </authorList>
    </citation>
    <scope>NUCLEOTIDE SEQUENCE [LARGE SCALE GENOMIC DNA]</scope>
    <source>
        <strain evidence="4">VdLs.17 / ATCC MYA-4575 / FGSC 10137</strain>
    </source>
</reference>
<dbReference type="RefSeq" id="XP_009658062.1">
    <property type="nucleotide sequence ID" value="XM_009659767.1"/>
</dbReference>
<evidence type="ECO:0000256" key="1">
    <source>
        <dbReference type="SAM" id="MobiDB-lite"/>
    </source>
</evidence>
<dbReference type="PANTHER" id="PTHR46411">
    <property type="entry name" value="FAMILY ATPASE, PUTATIVE-RELATED"/>
    <property type="match status" value="1"/>
</dbReference>
<feature type="compositionally biased region" description="Polar residues" evidence="1">
    <location>
        <begin position="46"/>
        <end position="57"/>
    </location>
</feature>
<dbReference type="PANTHER" id="PTHR46411:SF2">
    <property type="entry name" value="AAA+ ATPASE DOMAIN-CONTAINING PROTEIN"/>
    <property type="match status" value="1"/>
</dbReference>
<keyword evidence="4" id="KW-1185">Reference proteome</keyword>
<dbReference type="GeneID" id="20711761"/>
<gene>
    <name evidence="3" type="ORF">VDAG_10298</name>
</gene>
<dbReference type="InterPro" id="IPR027417">
    <property type="entry name" value="P-loop_NTPase"/>
</dbReference>
<evidence type="ECO:0000313" key="4">
    <source>
        <dbReference type="Proteomes" id="UP000001611"/>
    </source>
</evidence>
<feature type="region of interest" description="Disordered" evidence="1">
    <location>
        <begin position="1"/>
        <end position="207"/>
    </location>
</feature>
<dbReference type="SUPFAM" id="SSF52540">
    <property type="entry name" value="P-loop containing nucleoside triphosphate hydrolases"/>
    <property type="match status" value="1"/>
</dbReference>
<dbReference type="Gene3D" id="3.40.50.300">
    <property type="entry name" value="P-loop containing nucleotide triphosphate hydrolases"/>
    <property type="match status" value="1"/>
</dbReference>
<dbReference type="OMA" id="FVVFKEY"/>
<dbReference type="InParanoid" id="G2XJN5"/>
<feature type="compositionally biased region" description="Basic and acidic residues" evidence="1">
    <location>
        <begin position="58"/>
        <end position="84"/>
    </location>
</feature>
<feature type="domain" description="AAA+ ATPase" evidence="2">
    <location>
        <begin position="630"/>
        <end position="759"/>
    </location>
</feature>
<protein>
    <recommendedName>
        <fullName evidence="2">AAA+ ATPase domain-containing protein</fullName>
    </recommendedName>
</protein>
<dbReference type="InterPro" id="IPR003959">
    <property type="entry name" value="ATPase_AAA_core"/>
</dbReference>
<dbReference type="InterPro" id="IPR054289">
    <property type="entry name" value="DUF7025"/>
</dbReference>
<reference evidence="4" key="2">
    <citation type="journal article" date="2011" name="PLoS Pathog.">
        <title>Comparative genomics yields insights into niche adaptation of plant vascular wilt pathogens.</title>
        <authorList>
            <person name="Klosterman S.J."/>
            <person name="Subbarao K.V."/>
            <person name="Kang S."/>
            <person name="Veronese P."/>
            <person name="Gold S.E."/>
            <person name="Thomma B.P.H.J."/>
            <person name="Chen Z."/>
            <person name="Henrissat B."/>
            <person name="Lee Y.-H."/>
            <person name="Park J."/>
            <person name="Garcia-Pedrajas M.D."/>
            <person name="Barbara D.J."/>
            <person name="Anchieta A."/>
            <person name="de Jonge R."/>
            <person name="Santhanam P."/>
            <person name="Maruthachalam K."/>
            <person name="Atallah Z."/>
            <person name="Amyotte S.G."/>
            <person name="Paz Z."/>
            <person name="Inderbitzin P."/>
            <person name="Hayes R.J."/>
            <person name="Heiman D.I."/>
            <person name="Young S."/>
            <person name="Zeng Q."/>
            <person name="Engels R."/>
            <person name="Galagan J."/>
            <person name="Cuomo C.A."/>
            <person name="Dobinson K.F."/>
            <person name="Ma L.-J."/>
        </authorList>
    </citation>
    <scope>NUCLEOTIDE SEQUENCE [LARGE SCALE GENOMIC DNA]</scope>
    <source>
        <strain evidence="4">VdLs.17 / ATCC MYA-4575 / FGSC 10137</strain>
    </source>
</reference>
<name>G2XJN5_VERDV</name>
<dbReference type="Pfam" id="PF22942">
    <property type="entry name" value="DUF7025"/>
    <property type="match status" value="1"/>
</dbReference>